<dbReference type="RefSeq" id="WP_307629290.1">
    <property type="nucleotide sequence ID" value="NZ_JAUSZS010000007.1"/>
</dbReference>
<dbReference type="Gene3D" id="3.40.50.1820">
    <property type="entry name" value="alpha/beta hydrolase"/>
    <property type="match status" value="1"/>
</dbReference>
<evidence type="ECO:0000256" key="3">
    <source>
        <dbReference type="SAM" id="SignalP"/>
    </source>
</evidence>
<comment type="caution">
    <text evidence="5">The sequence shown here is derived from an EMBL/GenBank/DDBJ whole genome shotgun (WGS) entry which is preliminary data.</text>
</comment>
<dbReference type="GO" id="GO:0016787">
    <property type="term" value="F:hydrolase activity"/>
    <property type="evidence" value="ECO:0007669"/>
    <property type="project" value="UniProtKB-KW"/>
</dbReference>
<protein>
    <submittedName>
        <fullName evidence="5">Dienelactone hydrolase</fullName>
    </submittedName>
</protein>
<evidence type="ECO:0000256" key="1">
    <source>
        <dbReference type="ARBA" id="ARBA00008645"/>
    </source>
</evidence>
<dbReference type="PANTHER" id="PTHR22946:SF9">
    <property type="entry name" value="POLYKETIDE TRANSFERASE AF380"/>
    <property type="match status" value="1"/>
</dbReference>
<accession>A0ABU0RUX6</accession>
<name>A0ABU0RUX6_9ACTN</name>
<sequence length="287" mass="30244">MKPLRPRALLATLAIVASIALTAPAHAGAANPYQRGPNPTEAIITAVTGPFATASVNVPAGSDPGFKDGTIYYPTDTSQGTFGSLVVMPGFLAAQSQIAWYGPRLASQGFVVMTLDSNALWDFPGGRGSQLLAALDYLTTKSAVKSRIDPSRSALMGWSMGGGGTLESAAKTPSLKAAIPLAPWDTVNVGDKIKVPTMIFGADGDTVAPVDQFALPTYNAMTSAPEKALVNLKNADHFTFAKANTTVAKYSIAWLKRFVDDDTRYNQFLCPTPNDPNTVAFLNTCPL</sequence>
<keyword evidence="3" id="KW-0732">Signal</keyword>
<feature type="signal peptide" evidence="3">
    <location>
        <begin position="1"/>
        <end position="27"/>
    </location>
</feature>
<dbReference type="InterPro" id="IPR041127">
    <property type="entry name" value="PET_hydrolase/cutinase-like"/>
</dbReference>
<evidence type="ECO:0000256" key="2">
    <source>
        <dbReference type="ARBA" id="ARBA00022801"/>
    </source>
</evidence>
<keyword evidence="6" id="KW-1185">Reference proteome</keyword>
<feature type="chain" id="PRO_5047060244" evidence="3">
    <location>
        <begin position="28"/>
        <end position="287"/>
    </location>
</feature>
<dbReference type="InterPro" id="IPR050261">
    <property type="entry name" value="FrsA_esterase"/>
</dbReference>
<organism evidence="5 6">
    <name type="scientific">Streptomyces turgidiscabies</name>
    <dbReference type="NCBI Taxonomy" id="85558"/>
    <lineage>
        <taxon>Bacteria</taxon>
        <taxon>Bacillati</taxon>
        <taxon>Actinomycetota</taxon>
        <taxon>Actinomycetes</taxon>
        <taxon>Kitasatosporales</taxon>
        <taxon>Streptomycetaceae</taxon>
        <taxon>Streptomyces</taxon>
    </lineage>
</organism>
<evidence type="ECO:0000259" key="4">
    <source>
        <dbReference type="Pfam" id="PF12740"/>
    </source>
</evidence>
<reference evidence="5 6" key="1">
    <citation type="submission" date="2023-07" db="EMBL/GenBank/DDBJ databases">
        <title>Comparative genomics of wheat-associated soil bacteria to identify genetic determinants of phenazine resistance.</title>
        <authorList>
            <person name="Mouncey N."/>
        </authorList>
    </citation>
    <scope>NUCLEOTIDE SEQUENCE [LARGE SCALE GENOMIC DNA]</scope>
    <source>
        <strain evidence="5 6">W2I16</strain>
    </source>
</reference>
<dbReference type="PANTHER" id="PTHR22946">
    <property type="entry name" value="DIENELACTONE HYDROLASE DOMAIN-CONTAINING PROTEIN-RELATED"/>
    <property type="match status" value="1"/>
</dbReference>
<dbReference type="Pfam" id="PF12740">
    <property type="entry name" value="PETase"/>
    <property type="match status" value="1"/>
</dbReference>
<dbReference type="Proteomes" id="UP001223072">
    <property type="component" value="Unassembled WGS sequence"/>
</dbReference>
<dbReference type="SUPFAM" id="SSF53474">
    <property type="entry name" value="alpha/beta-Hydrolases"/>
    <property type="match status" value="1"/>
</dbReference>
<evidence type="ECO:0000313" key="5">
    <source>
        <dbReference type="EMBL" id="MDQ0935794.1"/>
    </source>
</evidence>
<proteinExistence type="inferred from homology"/>
<evidence type="ECO:0000313" key="6">
    <source>
        <dbReference type="Proteomes" id="UP001223072"/>
    </source>
</evidence>
<dbReference type="EMBL" id="JAUSZS010000007">
    <property type="protein sequence ID" value="MDQ0935794.1"/>
    <property type="molecule type" value="Genomic_DNA"/>
</dbReference>
<dbReference type="InterPro" id="IPR029058">
    <property type="entry name" value="AB_hydrolase_fold"/>
</dbReference>
<gene>
    <name evidence="5" type="ORF">QFZ49_005766</name>
</gene>
<comment type="similarity">
    <text evidence="1">Belongs to the AB hydrolase superfamily.</text>
</comment>
<feature type="domain" description="PET hydrolase/cutinase-like" evidence="4">
    <location>
        <begin position="29"/>
        <end position="283"/>
    </location>
</feature>
<keyword evidence="2 5" id="KW-0378">Hydrolase</keyword>